<evidence type="ECO:0000256" key="7">
    <source>
        <dbReference type="ARBA" id="ARBA00048558"/>
    </source>
</evidence>
<evidence type="ECO:0000256" key="2">
    <source>
        <dbReference type="ARBA" id="ARBA00010699"/>
    </source>
</evidence>
<dbReference type="SUPFAM" id="SSF53328">
    <property type="entry name" value="Formyltransferase"/>
    <property type="match status" value="1"/>
</dbReference>
<accession>A0ABM8BDG7</accession>
<evidence type="ECO:0000313" key="12">
    <source>
        <dbReference type="Proteomes" id="UP001321748"/>
    </source>
</evidence>
<evidence type="ECO:0000259" key="9">
    <source>
        <dbReference type="Pfam" id="PF00551"/>
    </source>
</evidence>
<dbReference type="CDD" id="cd08646">
    <property type="entry name" value="FMT_core_Met-tRNA-FMT_N"/>
    <property type="match status" value="1"/>
</dbReference>
<dbReference type="EMBL" id="AP026800">
    <property type="protein sequence ID" value="BDR54939.1"/>
    <property type="molecule type" value="Genomic_DNA"/>
</dbReference>
<comment type="similarity">
    <text evidence="2 8">Belongs to the Fmt family.</text>
</comment>
<evidence type="ECO:0000256" key="4">
    <source>
        <dbReference type="ARBA" id="ARBA00016014"/>
    </source>
</evidence>
<feature type="binding site" evidence="8">
    <location>
        <begin position="114"/>
        <end position="117"/>
    </location>
    <ligand>
        <name>(6S)-5,6,7,8-tetrahydrofolate</name>
        <dbReference type="ChEBI" id="CHEBI:57453"/>
    </ligand>
</feature>
<protein>
    <recommendedName>
        <fullName evidence="4 8">Methionyl-tRNA formyltransferase</fullName>
        <ecNumber evidence="3 8">2.1.2.9</ecNumber>
    </recommendedName>
</protein>
<dbReference type="EC" id="2.1.2.9" evidence="3 8"/>
<sequence length="324" mass="34795">MNQPLKIVFAGTPITAVPALELLASDPEHFQVVAVLTRPDAPQGRGRKLTPSPVKQFAQERGIAVLESNPAEHDFPEVIRATGATCGAVVAYGRILKQPVLDALDQGWFNLHFSLLPQWRGAAPVQRAIWSGEQVSGATVFQLTRGMDEGPIVAQSTVEIGEHETSGELLDRLAHDGSHLLAAALEAVAEGRANPQPQPQGAYEVAQKITSSDAHIRFDVPAFAADRHIRACTPEPGAWCYLHEQADSEGLLLHVLRAQSAASSEHEPPQSLAAGKLMATKKAVWLGTQTEPLELLEVKAAGKKAMKAADWARGARLSDQAYCD</sequence>
<dbReference type="InterPro" id="IPR005794">
    <property type="entry name" value="Fmt"/>
</dbReference>
<dbReference type="RefSeq" id="WP_317642444.1">
    <property type="nucleotide sequence ID" value="NZ_AP026800.1"/>
</dbReference>
<comment type="function">
    <text evidence="1 8">Attaches a formyl group to the free amino group of methionyl-tRNA(fMet). The formyl group appears to play a dual role in the initiator identity of N-formylmethionyl-tRNA by promoting its recognition by IF2 and preventing the misappropriation of this tRNA by the elongation apparatus.</text>
</comment>
<keyword evidence="5 8" id="KW-0808">Transferase</keyword>
<evidence type="ECO:0000256" key="6">
    <source>
        <dbReference type="ARBA" id="ARBA00022917"/>
    </source>
</evidence>
<evidence type="ECO:0000256" key="1">
    <source>
        <dbReference type="ARBA" id="ARBA00002606"/>
    </source>
</evidence>
<dbReference type="HAMAP" id="MF_00182">
    <property type="entry name" value="Formyl_trans"/>
    <property type="match status" value="1"/>
</dbReference>
<dbReference type="InterPro" id="IPR005793">
    <property type="entry name" value="Formyl_trans_C"/>
</dbReference>
<feature type="domain" description="Formyl transferase C-terminal" evidence="10">
    <location>
        <begin position="208"/>
        <end position="315"/>
    </location>
</feature>
<evidence type="ECO:0000259" key="10">
    <source>
        <dbReference type="Pfam" id="PF02911"/>
    </source>
</evidence>
<name>A0ABM8BDG7_9BIFI</name>
<dbReference type="Pfam" id="PF00551">
    <property type="entry name" value="Formyl_trans_N"/>
    <property type="match status" value="1"/>
</dbReference>
<dbReference type="InterPro" id="IPR011034">
    <property type="entry name" value="Formyl_transferase-like_C_sf"/>
</dbReference>
<dbReference type="InterPro" id="IPR036477">
    <property type="entry name" value="Formyl_transf_N_sf"/>
</dbReference>
<dbReference type="InterPro" id="IPR044135">
    <property type="entry name" value="Met-tRNA-FMT_C"/>
</dbReference>
<feature type="domain" description="Formyl transferase N-terminal" evidence="9">
    <location>
        <begin position="6"/>
        <end position="184"/>
    </location>
</feature>
<dbReference type="Gene3D" id="3.10.25.10">
    <property type="entry name" value="Formyl transferase, C-terminal domain"/>
    <property type="match status" value="1"/>
</dbReference>
<dbReference type="InterPro" id="IPR037022">
    <property type="entry name" value="Formyl_trans_C_sf"/>
</dbReference>
<evidence type="ECO:0000313" key="11">
    <source>
        <dbReference type="EMBL" id="BDR54939.1"/>
    </source>
</evidence>
<keyword evidence="12" id="KW-1185">Reference proteome</keyword>
<dbReference type="NCBIfam" id="TIGR00460">
    <property type="entry name" value="fmt"/>
    <property type="match status" value="1"/>
</dbReference>
<dbReference type="CDD" id="cd08704">
    <property type="entry name" value="Met_tRNA_FMT_C"/>
    <property type="match status" value="1"/>
</dbReference>
<keyword evidence="6 8" id="KW-0648">Protein biosynthesis</keyword>
<proteinExistence type="inferred from homology"/>
<dbReference type="InterPro" id="IPR041711">
    <property type="entry name" value="Met-tRNA-FMT_N"/>
</dbReference>
<comment type="catalytic activity">
    <reaction evidence="7 8">
        <text>L-methionyl-tRNA(fMet) + (6R)-10-formyltetrahydrofolate = N-formyl-L-methionyl-tRNA(fMet) + (6S)-5,6,7,8-tetrahydrofolate + H(+)</text>
        <dbReference type="Rhea" id="RHEA:24380"/>
        <dbReference type="Rhea" id="RHEA-COMP:9952"/>
        <dbReference type="Rhea" id="RHEA-COMP:9953"/>
        <dbReference type="ChEBI" id="CHEBI:15378"/>
        <dbReference type="ChEBI" id="CHEBI:57453"/>
        <dbReference type="ChEBI" id="CHEBI:78530"/>
        <dbReference type="ChEBI" id="CHEBI:78844"/>
        <dbReference type="ChEBI" id="CHEBI:195366"/>
        <dbReference type="EC" id="2.1.2.9"/>
    </reaction>
</comment>
<dbReference type="Pfam" id="PF02911">
    <property type="entry name" value="Formyl_trans_C"/>
    <property type="match status" value="1"/>
</dbReference>
<dbReference type="PANTHER" id="PTHR11138">
    <property type="entry name" value="METHIONYL-TRNA FORMYLTRANSFERASE"/>
    <property type="match status" value="1"/>
</dbReference>
<dbReference type="PANTHER" id="PTHR11138:SF5">
    <property type="entry name" value="METHIONYL-TRNA FORMYLTRANSFERASE, MITOCHONDRIAL"/>
    <property type="match status" value="1"/>
</dbReference>
<gene>
    <name evidence="8 11" type="primary">fmt</name>
    <name evidence="11" type="ORF">KIMH_10500</name>
</gene>
<dbReference type="Gene3D" id="3.40.50.170">
    <property type="entry name" value="Formyl transferase, N-terminal domain"/>
    <property type="match status" value="1"/>
</dbReference>
<dbReference type="SUPFAM" id="SSF50486">
    <property type="entry name" value="FMT C-terminal domain-like"/>
    <property type="match status" value="1"/>
</dbReference>
<reference evidence="11 12" key="1">
    <citation type="journal article" date="2023" name="Microbiol. Spectr.">
        <title>Symbiosis of Carpenter Bees with Uncharacterized Lactic Acid Bacteria Showing NAD Auxotrophy.</title>
        <authorList>
            <person name="Kawasaki S."/>
            <person name="Ozawa K."/>
            <person name="Mori T."/>
            <person name="Yamamoto A."/>
            <person name="Ito M."/>
            <person name="Ohkuma M."/>
            <person name="Sakamoto M."/>
            <person name="Matsutani M."/>
        </authorList>
    </citation>
    <scope>NUCLEOTIDE SEQUENCE [LARGE SCALE GENOMIC DNA]</scope>
    <source>
        <strain evidence="11 12">KimH</strain>
    </source>
</reference>
<dbReference type="Proteomes" id="UP001321748">
    <property type="component" value="Chromosome"/>
</dbReference>
<evidence type="ECO:0000256" key="8">
    <source>
        <dbReference type="HAMAP-Rule" id="MF_00182"/>
    </source>
</evidence>
<organism evidence="11 12">
    <name type="scientific">Bombiscardovia apis</name>
    <dbReference type="NCBI Taxonomy" id="2932182"/>
    <lineage>
        <taxon>Bacteria</taxon>
        <taxon>Bacillati</taxon>
        <taxon>Actinomycetota</taxon>
        <taxon>Actinomycetes</taxon>
        <taxon>Bifidobacteriales</taxon>
        <taxon>Bifidobacteriaceae</taxon>
        <taxon>Bombiscardovia</taxon>
    </lineage>
</organism>
<evidence type="ECO:0000256" key="5">
    <source>
        <dbReference type="ARBA" id="ARBA00022679"/>
    </source>
</evidence>
<dbReference type="InterPro" id="IPR002376">
    <property type="entry name" value="Formyl_transf_N"/>
</dbReference>
<evidence type="ECO:0000256" key="3">
    <source>
        <dbReference type="ARBA" id="ARBA00012261"/>
    </source>
</evidence>